<reference evidence="1" key="1">
    <citation type="journal article" date="2015" name="Nature">
        <title>Complex archaea that bridge the gap between prokaryotes and eukaryotes.</title>
        <authorList>
            <person name="Spang A."/>
            <person name="Saw J.H."/>
            <person name="Jorgensen S.L."/>
            <person name="Zaremba-Niedzwiedzka K."/>
            <person name="Martijn J."/>
            <person name="Lind A.E."/>
            <person name="van Eijk R."/>
            <person name="Schleper C."/>
            <person name="Guy L."/>
            <person name="Ettema T.J."/>
        </authorList>
    </citation>
    <scope>NUCLEOTIDE SEQUENCE</scope>
</reference>
<gene>
    <name evidence="1" type="ORF">LCGC14_2582730</name>
</gene>
<evidence type="ECO:0000313" key="1">
    <source>
        <dbReference type="EMBL" id="KKL07767.1"/>
    </source>
</evidence>
<dbReference type="AlphaFoldDB" id="A0A0F9B1Y8"/>
<protein>
    <submittedName>
        <fullName evidence="1">Uncharacterized protein</fullName>
    </submittedName>
</protein>
<sequence>MNVQPVLDASVELMTFVKTNEYPKLLSVEFVELTNLFNNLETALRTSGIIPRTGSWPKSTKDES</sequence>
<name>A0A0F9B1Y8_9ZZZZ</name>
<dbReference type="EMBL" id="LAZR01043155">
    <property type="protein sequence ID" value="KKL07767.1"/>
    <property type="molecule type" value="Genomic_DNA"/>
</dbReference>
<proteinExistence type="predicted"/>
<accession>A0A0F9B1Y8</accession>
<comment type="caution">
    <text evidence="1">The sequence shown here is derived from an EMBL/GenBank/DDBJ whole genome shotgun (WGS) entry which is preliminary data.</text>
</comment>
<organism evidence="1">
    <name type="scientific">marine sediment metagenome</name>
    <dbReference type="NCBI Taxonomy" id="412755"/>
    <lineage>
        <taxon>unclassified sequences</taxon>
        <taxon>metagenomes</taxon>
        <taxon>ecological metagenomes</taxon>
    </lineage>
</organism>